<proteinExistence type="predicted"/>
<dbReference type="OrthoDB" id="5579281at2759"/>
<dbReference type="STRING" id="1109443.G4TI65"/>
<feature type="domain" description="PH" evidence="2">
    <location>
        <begin position="966"/>
        <end position="1144"/>
    </location>
</feature>
<dbReference type="InterPro" id="IPR039486">
    <property type="entry name" value="Mug56/Spo71_PH"/>
</dbReference>
<feature type="region of interest" description="Disordered" evidence="1">
    <location>
        <begin position="786"/>
        <end position="854"/>
    </location>
</feature>
<evidence type="ECO:0000313" key="4">
    <source>
        <dbReference type="Proteomes" id="UP000007148"/>
    </source>
</evidence>
<dbReference type="InterPro" id="IPR001849">
    <property type="entry name" value="PH_domain"/>
</dbReference>
<dbReference type="eggNOG" id="ENOG502QRAT">
    <property type="taxonomic scope" value="Eukaryota"/>
</dbReference>
<dbReference type="OMA" id="TYWRRRE"/>
<dbReference type="Proteomes" id="UP000007148">
    <property type="component" value="Unassembled WGS sequence"/>
</dbReference>
<feature type="region of interest" description="Disordered" evidence="1">
    <location>
        <begin position="227"/>
        <end position="326"/>
    </location>
</feature>
<dbReference type="PANTHER" id="PTHR28076:SF1">
    <property type="entry name" value="PROSPORE MEMBRANE ADAPTER PROTEIN SPO71"/>
    <property type="match status" value="1"/>
</dbReference>
<evidence type="ECO:0000259" key="2">
    <source>
        <dbReference type="SMART" id="SM00233"/>
    </source>
</evidence>
<dbReference type="Pfam" id="PF23207">
    <property type="entry name" value="PH_SPO71"/>
    <property type="match status" value="1"/>
</dbReference>
<evidence type="ECO:0000256" key="1">
    <source>
        <dbReference type="SAM" id="MobiDB-lite"/>
    </source>
</evidence>
<keyword evidence="4" id="KW-1185">Reference proteome</keyword>
<gene>
    <name evidence="3" type="ORF">PIIN_04935</name>
</gene>
<dbReference type="SMART" id="SM00233">
    <property type="entry name" value="PH"/>
    <property type="match status" value="2"/>
</dbReference>
<feature type="region of interest" description="Disordered" evidence="1">
    <location>
        <begin position="1"/>
        <end position="28"/>
    </location>
</feature>
<dbReference type="InterPro" id="IPR057379">
    <property type="entry name" value="PH_SPO71"/>
</dbReference>
<sequence>MATTHLNLDSRKTTEAPEPPEGATITVKPSPSILKVGDEHHQRRLFLGPMPTDVASAGEMSRDKSYNSSMSRHFWFLGFGKKPTSATLHRRSLSSEEGISRERALKFFLNNGGKEEDFDKEEAAVRQEMLRKVKQTRWLRSEESDVKPAVSQGKQWVGDSFEIGKDVFGISTLATYEEEPPVLGRASLSENHTFAIMSPDSGAKALSDVVGDTAVTPTFKAKVHEANVPKLLDPSQEDKFKSQLGPQGVDSPASPSSSPPEPGSSQTRLLSSPRISHGRPSEGGSGKPKISPPSSSASLREAAAEVRSAMRQGDKQPSAKGKGKAHVTFYGDEESIRHDGERVATPEVELPASPTEVLTREPSPSTSAGVVARFHDELEPNDNSDVVIRDRMLFRVLSTTGGVQKYMDEKQLLEMPEVRKERATMWREYLVVWRKLYLELYEPYTITAKEWVTGRKHLAYRIPLVKAKTTVSVFSNVDMSICITCPKASAYSHLPVHLNDDKRTTLIFICKTKSRSRSVDWIWRLWRKLGGEVPDSVEIRCPDIDARVNFPIPAIDPSSGIEGYKAFTRERVIQICKEQMSGIPEWDLVIESALKAGQSGEAGRLELCWRTENKLDWAWLDEDVDGVLRPWSVLFGLALKDPRFPSELELRVADHFPTKLSLGDGTTLHEPPSLEGYLYRYKTETHIRDPTYLATHNSNIFFLSPQSAHPPEPPTIALQEAVTVPDTGLAASPATASASITRASEVQRGAAQILNAKFFLDMRNILSVKRAKDPWATKLKPVLRPSMSVRERTHSTTTHATTNDSCSHDAGNAGADTPRELPPVNPDEESRDDDPVLLSPLDAQDEGGDDVLNRITGDEKQDLKRRRSFEIEMRNSEIIRFEAFSCKVAVEWVTKLRELVDYWTRKHRLDARLEMDIVHANSGRTRFLVPRAGENVYPAPPPDPREASPLLGTWWHWCVLNGCRSIIRAGRLYMATGAKEEMRHYYFVLVAGHLVRFRLISRSHSITSMHSHAKTINLLDAYVTSGYFAALELGEGNKVFEPTSKRFQDGLETDDTDMDTLIIIRYRKLPTDQHLEKRSQHLVSYGNPAPSGAATQTTKSSMMGATAGSVPPLNSKHKLLVLRARSKLERDAWCWALNAEIERVVRLNAAREQAIRQDGTIDKT</sequence>
<feature type="compositionally biased region" description="Low complexity" evidence="1">
    <location>
        <begin position="287"/>
        <end position="309"/>
    </location>
</feature>
<accession>G4TI65</accession>
<dbReference type="Pfam" id="PF15404">
    <property type="entry name" value="PH_4"/>
    <property type="match status" value="1"/>
</dbReference>
<evidence type="ECO:0000313" key="3">
    <source>
        <dbReference type="EMBL" id="CCA71002.1"/>
    </source>
</evidence>
<feature type="domain" description="PH" evidence="2">
    <location>
        <begin position="672"/>
        <end position="903"/>
    </location>
</feature>
<dbReference type="InParanoid" id="G4TI65"/>
<dbReference type="EMBL" id="CAFZ01000102">
    <property type="protein sequence ID" value="CCA71002.1"/>
    <property type="molecule type" value="Genomic_DNA"/>
</dbReference>
<dbReference type="AlphaFoldDB" id="G4TI65"/>
<dbReference type="PANTHER" id="PTHR28076">
    <property type="entry name" value="SPORULATION-SPECIFIC PROTEIN 71"/>
    <property type="match status" value="1"/>
</dbReference>
<reference evidence="3 4" key="1">
    <citation type="journal article" date="2011" name="PLoS Pathog.">
        <title>Endophytic Life Strategies Decoded by Genome and Transcriptome Analyses of the Mutualistic Root Symbiont Piriformospora indica.</title>
        <authorList>
            <person name="Zuccaro A."/>
            <person name="Lahrmann U."/>
            <person name="Guldener U."/>
            <person name="Langen G."/>
            <person name="Pfiffi S."/>
            <person name="Biedenkopf D."/>
            <person name="Wong P."/>
            <person name="Samans B."/>
            <person name="Grimm C."/>
            <person name="Basiewicz M."/>
            <person name="Murat C."/>
            <person name="Martin F."/>
            <person name="Kogel K.H."/>
        </authorList>
    </citation>
    <scope>NUCLEOTIDE SEQUENCE [LARGE SCALE GENOMIC DNA]</scope>
    <source>
        <strain evidence="3 4">DSM 11827</strain>
    </source>
</reference>
<dbReference type="GO" id="GO:1902657">
    <property type="term" value="P:protein localization to prospore membrane"/>
    <property type="evidence" value="ECO:0007669"/>
    <property type="project" value="InterPro"/>
</dbReference>
<organism evidence="3 4">
    <name type="scientific">Serendipita indica (strain DSM 11827)</name>
    <name type="common">Root endophyte fungus</name>
    <name type="synonym">Piriformospora indica</name>
    <dbReference type="NCBI Taxonomy" id="1109443"/>
    <lineage>
        <taxon>Eukaryota</taxon>
        <taxon>Fungi</taxon>
        <taxon>Dikarya</taxon>
        <taxon>Basidiomycota</taxon>
        <taxon>Agaricomycotina</taxon>
        <taxon>Agaricomycetes</taxon>
        <taxon>Sebacinales</taxon>
        <taxon>Serendipitaceae</taxon>
        <taxon>Serendipita</taxon>
    </lineage>
</organism>
<feature type="compositionally biased region" description="Polar residues" evidence="1">
    <location>
        <begin position="1093"/>
        <end position="1103"/>
    </location>
</feature>
<comment type="caution">
    <text evidence="3">The sequence shown here is derived from an EMBL/GenBank/DDBJ whole genome shotgun (WGS) entry which is preliminary data.</text>
</comment>
<feature type="region of interest" description="Disordered" evidence="1">
    <location>
        <begin position="1083"/>
        <end position="1109"/>
    </location>
</feature>
<protein>
    <recommendedName>
        <fullName evidence="2">PH domain-containing protein</fullName>
    </recommendedName>
</protein>
<name>G4TI65_SERID</name>
<dbReference type="HOGENOM" id="CLU_008203_0_0_1"/>
<dbReference type="InterPro" id="IPR040345">
    <property type="entry name" value="Mug56/Spo71"/>
</dbReference>